<dbReference type="SUPFAM" id="SSF111369">
    <property type="entry name" value="HlyD-like secretion proteins"/>
    <property type="match status" value="1"/>
</dbReference>
<evidence type="ECO:0000256" key="4">
    <source>
        <dbReference type="SAM" id="Coils"/>
    </source>
</evidence>
<comment type="caution">
    <text evidence="7">The sequence shown here is derived from an EMBL/GenBank/DDBJ whole genome shotgun (WGS) entry which is preliminary data.</text>
</comment>
<feature type="domain" description="Multidrug resistance protein MdtA-like C-terminal permuted SH3" evidence="6">
    <location>
        <begin position="310"/>
        <end position="363"/>
    </location>
</feature>
<reference evidence="7 8" key="1">
    <citation type="submission" date="2021-03" db="EMBL/GenBank/DDBJ databases">
        <title>novel species isolated from a fishpond in China.</title>
        <authorList>
            <person name="Lu H."/>
            <person name="Cai Z."/>
        </authorList>
    </citation>
    <scope>NUCLEOTIDE SEQUENCE [LARGE SCALE GENOMIC DNA]</scope>
    <source>
        <strain evidence="7 8">Y57</strain>
    </source>
</reference>
<accession>A0ABS3CS86</accession>
<dbReference type="Pfam" id="PF25967">
    <property type="entry name" value="RND-MFP_C"/>
    <property type="match status" value="1"/>
</dbReference>
<dbReference type="InterPro" id="IPR006143">
    <property type="entry name" value="RND_pump_MFP"/>
</dbReference>
<comment type="similarity">
    <text evidence="2">Belongs to the membrane fusion protein (MFP) (TC 8.A.1) family.</text>
</comment>
<protein>
    <submittedName>
        <fullName evidence="7">Efflux RND transporter periplasmic adaptor subunit</fullName>
    </submittedName>
</protein>
<evidence type="ECO:0000313" key="7">
    <source>
        <dbReference type="EMBL" id="MBN7819988.1"/>
    </source>
</evidence>
<dbReference type="Gene3D" id="2.40.50.100">
    <property type="match status" value="1"/>
</dbReference>
<dbReference type="Gene3D" id="1.10.287.470">
    <property type="entry name" value="Helix hairpin bin"/>
    <property type="match status" value="1"/>
</dbReference>
<comment type="subcellular location">
    <subcellularLocation>
        <location evidence="1">Cell envelope</location>
    </subcellularLocation>
</comment>
<keyword evidence="4" id="KW-0175">Coiled coil</keyword>
<dbReference type="NCBIfam" id="TIGR01730">
    <property type="entry name" value="RND_mfp"/>
    <property type="match status" value="1"/>
</dbReference>
<proteinExistence type="inferred from homology"/>
<feature type="coiled-coil region" evidence="4">
    <location>
        <begin position="149"/>
        <end position="176"/>
    </location>
</feature>
<dbReference type="RefSeq" id="WP_206593817.1">
    <property type="nucleotide sequence ID" value="NZ_JAFKCS010000006.1"/>
</dbReference>
<organism evidence="7 8">
    <name type="scientific">Bowmanella yangjiangensis</name>
    <dbReference type="NCBI Taxonomy" id="2811230"/>
    <lineage>
        <taxon>Bacteria</taxon>
        <taxon>Pseudomonadati</taxon>
        <taxon>Pseudomonadota</taxon>
        <taxon>Gammaproteobacteria</taxon>
        <taxon>Alteromonadales</taxon>
        <taxon>Alteromonadaceae</taxon>
        <taxon>Bowmanella</taxon>
    </lineage>
</organism>
<keyword evidence="8" id="KW-1185">Reference proteome</keyword>
<dbReference type="EMBL" id="JAFKCS010000006">
    <property type="protein sequence ID" value="MBN7819988.1"/>
    <property type="molecule type" value="Genomic_DNA"/>
</dbReference>
<evidence type="ECO:0000256" key="3">
    <source>
        <dbReference type="ARBA" id="ARBA00022448"/>
    </source>
</evidence>
<feature type="domain" description="Multidrug resistance protein MdtA-like barrel-sandwich hybrid" evidence="5">
    <location>
        <begin position="57"/>
        <end position="207"/>
    </location>
</feature>
<dbReference type="InterPro" id="IPR058627">
    <property type="entry name" value="MdtA-like_C"/>
</dbReference>
<dbReference type="PANTHER" id="PTHR30469">
    <property type="entry name" value="MULTIDRUG RESISTANCE PROTEIN MDTA"/>
    <property type="match status" value="1"/>
</dbReference>
<dbReference type="Pfam" id="PF25917">
    <property type="entry name" value="BSH_RND"/>
    <property type="match status" value="1"/>
</dbReference>
<name>A0ABS3CS86_9ALTE</name>
<dbReference type="Gene3D" id="2.40.420.20">
    <property type="match status" value="1"/>
</dbReference>
<evidence type="ECO:0000256" key="2">
    <source>
        <dbReference type="ARBA" id="ARBA00009477"/>
    </source>
</evidence>
<sequence>MKKLVILTAIIGGLGALVAYKHFVGNQGQVTVEAASVSQGVLSDTILASGNLVFKSQIQIRSEVTGTVQNVLVEEGQQVQQGEVLMRLDPTAFNADVESYQAAVDARRIEIQRTQAVEADLQRQVERNRSLLAQKLVQQETVDALQSQLDIAHINTEAAQAQLEQAEAALVLAKDRLRKTVFVAAMDGLLASVDIKTGETVIAGTTNIVGSDLMVLADPSAILAELRVDEADISRVALGQTAEIFAAALPKTPITGEVISIGTSAKRLSSGEGLAFRVKVLLNPGEHKLYPGMSCRAEIITSQGEATLNVPVAAIQEEQGKSFVWRVDDDNRLAKVWVTTGMATDIQQAVLSGLQDMHKVVVGPSRLFSQFKEGQQVQLKQGADSDL</sequence>
<keyword evidence="3" id="KW-0813">Transport</keyword>
<evidence type="ECO:0000259" key="5">
    <source>
        <dbReference type="Pfam" id="PF25917"/>
    </source>
</evidence>
<evidence type="ECO:0000313" key="8">
    <source>
        <dbReference type="Proteomes" id="UP000663992"/>
    </source>
</evidence>
<dbReference type="InterPro" id="IPR058625">
    <property type="entry name" value="MdtA-like_BSH"/>
</dbReference>
<dbReference type="Proteomes" id="UP000663992">
    <property type="component" value="Unassembled WGS sequence"/>
</dbReference>
<dbReference type="PANTHER" id="PTHR30469:SF33">
    <property type="entry name" value="SLR1207 PROTEIN"/>
    <property type="match status" value="1"/>
</dbReference>
<evidence type="ECO:0000259" key="6">
    <source>
        <dbReference type="Pfam" id="PF25967"/>
    </source>
</evidence>
<dbReference type="Gene3D" id="2.40.30.170">
    <property type="match status" value="1"/>
</dbReference>
<evidence type="ECO:0000256" key="1">
    <source>
        <dbReference type="ARBA" id="ARBA00004196"/>
    </source>
</evidence>
<gene>
    <name evidence="7" type="ORF">J0A65_08925</name>
</gene>